<feature type="transmembrane region" description="Helical" evidence="1">
    <location>
        <begin position="12"/>
        <end position="34"/>
    </location>
</feature>
<sequence>MKEKIHFENLTALKNVVPTVIGALLCLIFGGLIITDDATVTYLIPAFLGITILGIPQIKNIRRRNTIKYNHSGLTAKLLGFRTFGFQFKDIEEVELSDTRLLLKIKEMDEVTLSRKRFQEDSLTQLYTLIQQKTARL</sequence>
<comment type="caution">
    <text evidence="2">The sequence shown here is derived from an EMBL/GenBank/DDBJ whole genome shotgun (WGS) entry which is preliminary data.</text>
</comment>
<evidence type="ECO:0008006" key="4">
    <source>
        <dbReference type="Google" id="ProtNLM"/>
    </source>
</evidence>
<accession>A0ABS0A1L0</accession>
<keyword evidence="1" id="KW-0812">Transmembrane</keyword>
<evidence type="ECO:0000256" key="1">
    <source>
        <dbReference type="SAM" id="Phobius"/>
    </source>
</evidence>
<keyword evidence="1" id="KW-0472">Membrane</keyword>
<keyword evidence="3" id="KW-1185">Reference proteome</keyword>
<feature type="transmembrane region" description="Helical" evidence="1">
    <location>
        <begin position="40"/>
        <end position="58"/>
    </location>
</feature>
<reference evidence="2 3" key="1">
    <citation type="submission" date="2020-11" db="EMBL/GenBank/DDBJ databases">
        <title>P. mediterranea TC4 genome.</title>
        <authorList>
            <person name="Molmeret M."/>
        </authorList>
    </citation>
    <scope>NUCLEOTIDE SEQUENCE [LARGE SCALE GENOMIC DNA]</scope>
    <source>
        <strain evidence="2 3">TC4</strain>
    </source>
</reference>
<dbReference type="Proteomes" id="UP001194729">
    <property type="component" value="Unassembled WGS sequence"/>
</dbReference>
<evidence type="ECO:0000313" key="2">
    <source>
        <dbReference type="EMBL" id="MBF4983272.1"/>
    </source>
</evidence>
<organism evidence="2 3">
    <name type="scientific">Nonlabens mediterrranea</name>
    <dbReference type="NCBI Taxonomy" id="1419947"/>
    <lineage>
        <taxon>Bacteria</taxon>
        <taxon>Pseudomonadati</taxon>
        <taxon>Bacteroidota</taxon>
        <taxon>Flavobacteriia</taxon>
        <taxon>Flavobacteriales</taxon>
        <taxon>Flavobacteriaceae</taxon>
        <taxon>Nonlabens</taxon>
    </lineage>
</organism>
<proteinExistence type="predicted"/>
<gene>
    <name evidence="2" type="ORF">FNJ87_02620</name>
</gene>
<protein>
    <recommendedName>
        <fullName evidence="4">DUF304 domain-containing protein</fullName>
    </recommendedName>
</protein>
<name>A0ABS0A1L0_9FLAO</name>
<dbReference type="EMBL" id="JADKYU010000136">
    <property type="protein sequence ID" value="MBF4983272.1"/>
    <property type="molecule type" value="Genomic_DNA"/>
</dbReference>
<keyword evidence="1" id="KW-1133">Transmembrane helix</keyword>
<evidence type="ECO:0000313" key="3">
    <source>
        <dbReference type="Proteomes" id="UP001194729"/>
    </source>
</evidence>